<comment type="caution">
    <text evidence="7">The sequence shown here is derived from an EMBL/GenBank/DDBJ whole genome shotgun (WGS) entry which is preliminary data.</text>
</comment>
<dbReference type="InterPro" id="IPR036259">
    <property type="entry name" value="MFS_trans_sf"/>
</dbReference>
<feature type="transmembrane region" description="Helical" evidence="6">
    <location>
        <begin position="197"/>
        <end position="216"/>
    </location>
</feature>
<evidence type="ECO:0000256" key="1">
    <source>
        <dbReference type="ARBA" id="ARBA00004141"/>
    </source>
</evidence>
<reference evidence="7" key="1">
    <citation type="submission" date="2016-03" db="EMBL/GenBank/DDBJ databases">
        <title>Mechanisms controlling the formation of the plant cell surface in tip-growing cells are functionally conserved among land plants.</title>
        <authorList>
            <person name="Honkanen S."/>
            <person name="Jones V.A."/>
            <person name="Morieri G."/>
            <person name="Champion C."/>
            <person name="Hetherington A.J."/>
            <person name="Kelly S."/>
            <person name="Saint-Marcoux D."/>
            <person name="Proust H."/>
            <person name="Prescott H."/>
            <person name="Dolan L."/>
        </authorList>
    </citation>
    <scope>NUCLEOTIDE SEQUENCE [LARGE SCALE GENOMIC DNA]</scope>
    <source>
        <tissue evidence="7">Whole gametophyte</tissue>
    </source>
</reference>
<evidence type="ECO:0000313" key="7">
    <source>
        <dbReference type="EMBL" id="OAE22803.1"/>
    </source>
</evidence>
<feature type="transmembrane region" description="Helical" evidence="6">
    <location>
        <begin position="541"/>
        <end position="560"/>
    </location>
</feature>
<evidence type="ECO:0000256" key="3">
    <source>
        <dbReference type="ARBA" id="ARBA00022692"/>
    </source>
</evidence>
<accession>A0A176VQZ2</accession>
<dbReference type="Pfam" id="PF00854">
    <property type="entry name" value="PTR2"/>
    <property type="match status" value="1"/>
</dbReference>
<evidence type="ECO:0000256" key="4">
    <source>
        <dbReference type="ARBA" id="ARBA00022989"/>
    </source>
</evidence>
<dbReference type="Gene3D" id="1.20.1250.20">
    <property type="entry name" value="MFS general substrate transporter like domains"/>
    <property type="match status" value="1"/>
</dbReference>
<dbReference type="PANTHER" id="PTHR11654">
    <property type="entry name" value="OLIGOPEPTIDE TRANSPORTER-RELATED"/>
    <property type="match status" value="1"/>
</dbReference>
<feature type="transmembrane region" description="Helical" evidence="6">
    <location>
        <begin position="83"/>
        <end position="102"/>
    </location>
</feature>
<dbReference type="AlphaFoldDB" id="A0A176VQZ2"/>
<evidence type="ECO:0000256" key="6">
    <source>
        <dbReference type="SAM" id="Phobius"/>
    </source>
</evidence>
<evidence type="ECO:0000256" key="2">
    <source>
        <dbReference type="ARBA" id="ARBA00005982"/>
    </source>
</evidence>
<feature type="transmembrane region" description="Helical" evidence="6">
    <location>
        <begin position="109"/>
        <end position="132"/>
    </location>
</feature>
<feature type="transmembrane region" description="Helical" evidence="6">
    <location>
        <begin position="222"/>
        <end position="241"/>
    </location>
</feature>
<name>A0A176VQZ2_MARPO</name>
<dbReference type="EMBL" id="LVLJ01003074">
    <property type="protein sequence ID" value="OAE22803.1"/>
    <property type="molecule type" value="Genomic_DNA"/>
</dbReference>
<dbReference type="InterPro" id="IPR000109">
    <property type="entry name" value="POT_fam"/>
</dbReference>
<dbReference type="CDD" id="cd17351">
    <property type="entry name" value="MFS_NPF"/>
    <property type="match status" value="1"/>
</dbReference>
<comment type="subcellular location">
    <subcellularLocation>
        <location evidence="1">Membrane</location>
        <topology evidence="1">Multi-pass membrane protein</topology>
    </subcellularLocation>
</comment>
<proteinExistence type="inferred from homology"/>
<keyword evidence="3 6" id="KW-0812">Transmembrane</keyword>
<comment type="similarity">
    <text evidence="2">Belongs to the major facilitator superfamily. Proton-dependent oligopeptide transporter (POT/PTR) (TC 2.A.17) family.</text>
</comment>
<keyword evidence="8" id="KW-1185">Reference proteome</keyword>
<evidence type="ECO:0000313" key="8">
    <source>
        <dbReference type="Proteomes" id="UP000077202"/>
    </source>
</evidence>
<dbReference type="GO" id="GO:0006857">
    <property type="term" value="P:oligopeptide transport"/>
    <property type="evidence" value="ECO:0007669"/>
    <property type="project" value="InterPro"/>
</dbReference>
<gene>
    <name evidence="7" type="ORF">AXG93_2035s1880</name>
</gene>
<feature type="transmembrane region" description="Helical" evidence="6">
    <location>
        <begin position="369"/>
        <end position="391"/>
    </location>
</feature>
<evidence type="ECO:0000256" key="5">
    <source>
        <dbReference type="ARBA" id="ARBA00023136"/>
    </source>
</evidence>
<keyword evidence="5 6" id="KW-0472">Membrane</keyword>
<dbReference type="PROSITE" id="PS01022">
    <property type="entry name" value="PTR2_1"/>
    <property type="match status" value="1"/>
</dbReference>
<feature type="transmembrane region" description="Helical" evidence="6">
    <location>
        <begin position="499"/>
        <end position="521"/>
    </location>
</feature>
<dbReference type="GO" id="GO:0016020">
    <property type="term" value="C:membrane"/>
    <property type="evidence" value="ECO:0007669"/>
    <property type="project" value="UniProtKB-SubCell"/>
</dbReference>
<feature type="transmembrane region" description="Helical" evidence="6">
    <location>
        <begin position="152"/>
        <end position="176"/>
    </location>
</feature>
<dbReference type="GO" id="GO:0022857">
    <property type="term" value="F:transmembrane transporter activity"/>
    <property type="evidence" value="ECO:0007669"/>
    <property type="project" value="InterPro"/>
</dbReference>
<keyword evidence="4 6" id="KW-1133">Transmembrane helix</keyword>
<dbReference type="Proteomes" id="UP000077202">
    <property type="component" value="Unassembled WGS sequence"/>
</dbReference>
<protein>
    <submittedName>
        <fullName evidence="7">Uncharacterized protein</fullName>
    </submittedName>
</protein>
<dbReference type="SUPFAM" id="SSF103473">
    <property type="entry name" value="MFS general substrate transporter"/>
    <property type="match status" value="1"/>
</dbReference>
<sequence length="583" mass="65496">MFLQQAQLPSTEVALVDSPLTRDGTVDYHGQTANKLRTGGFKITPVILGAEFSERVAGFAIYSNIFSYLFYEKHLDFKYAMNMTTNFIGTSFVLSLLGGYIADTYWGRFHTIFISGFIQCVGYGILIVSASLEKFQCLDPETCSAAEGTNLATIYVGLYVIALGIGGVKSSVSAFGADQFDREDSREAAQLPTYFNWFYFFIMMGALMSVIVVYIQDKNWSWGFGTQLMIVYLFVVIFVALRTFYRYKIPQGSPLSTLGRVFVSAVHRRNLPHPVDNSGFFFETRQQSLEIVQTQNMRWLDKAAILQERDTTHGPQRLASVAEVEDTKLMIRLLPIAATTWFFWTVQAQFATITISQAWTSNRHLGPHFTVPPAVVGVMQTIFVLISVPIYDRVFVPFARRFTGNPTGITNLQRLGLGLVTPILAMTCAALVERRRLGVVHEKNMDLHPRTPIESFSMFWFTPQNFFMGLGEALMYPGQINFFYTEAPKSMQSLGTSMTLSTLGIGYFGSSAIASAVHRATSTSSSSGWFQNNVNESRLDYYYWALAVLAVVNLVAFLMVSRLNMYKRTNSVDTSRSLDEEQQ</sequence>
<dbReference type="InterPro" id="IPR018456">
    <property type="entry name" value="PTR2_symporter_CS"/>
</dbReference>
<organism evidence="7 8">
    <name type="scientific">Marchantia polymorpha subsp. ruderalis</name>
    <dbReference type="NCBI Taxonomy" id="1480154"/>
    <lineage>
        <taxon>Eukaryota</taxon>
        <taxon>Viridiplantae</taxon>
        <taxon>Streptophyta</taxon>
        <taxon>Embryophyta</taxon>
        <taxon>Marchantiophyta</taxon>
        <taxon>Marchantiopsida</taxon>
        <taxon>Marchantiidae</taxon>
        <taxon>Marchantiales</taxon>
        <taxon>Marchantiaceae</taxon>
        <taxon>Marchantia</taxon>
    </lineage>
</organism>